<reference evidence="1" key="2">
    <citation type="journal article" date="2015" name="Fish Shellfish Immunol.">
        <title>Early steps in the European eel (Anguilla anguilla)-Vibrio vulnificus interaction in the gills: Role of the RtxA13 toxin.</title>
        <authorList>
            <person name="Callol A."/>
            <person name="Pajuelo D."/>
            <person name="Ebbesson L."/>
            <person name="Teles M."/>
            <person name="MacKenzie S."/>
            <person name="Amaro C."/>
        </authorList>
    </citation>
    <scope>NUCLEOTIDE SEQUENCE</scope>
</reference>
<evidence type="ECO:0000313" key="1">
    <source>
        <dbReference type="EMBL" id="JAH91169.1"/>
    </source>
</evidence>
<sequence length="40" mass="4956">MYIVIYYSLHYSSTTKTIKKIVFPEHIVSKLKWFFFILRN</sequence>
<dbReference type="AlphaFoldDB" id="A0A0E9WL82"/>
<protein>
    <submittedName>
        <fullName evidence="1">Uncharacterized protein</fullName>
    </submittedName>
</protein>
<proteinExistence type="predicted"/>
<reference evidence="1" key="1">
    <citation type="submission" date="2014-11" db="EMBL/GenBank/DDBJ databases">
        <authorList>
            <person name="Amaro Gonzalez C."/>
        </authorList>
    </citation>
    <scope>NUCLEOTIDE SEQUENCE</scope>
</reference>
<organism evidence="1">
    <name type="scientific">Anguilla anguilla</name>
    <name type="common">European freshwater eel</name>
    <name type="synonym">Muraena anguilla</name>
    <dbReference type="NCBI Taxonomy" id="7936"/>
    <lineage>
        <taxon>Eukaryota</taxon>
        <taxon>Metazoa</taxon>
        <taxon>Chordata</taxon>
        <taxon>Craniata</taxon>
        <taxon>Vertebrata</taxon>
        <taxon>Euteleostomi</taxon>
        <taxon>Actinopterygii</taxon>
        <taxon>Neopterygii</taxon>
        <taxon>Teleostei</taxon>
        <taxon>Anguilliformes</taxon>
        <taxon>Anguillidae</taxon>
        <taxon>Anguilla</taxon>
    </lineage>
</organism>
<dbReference type="EMBL" id="GBXM01017408">
    <property type="protein sequence ID" value="JAH91169.1"/>
    <property type="molecule type" value="Transcribed_RNA"/>
</dbReference>
<accession>A0A0E9WL82</accession>
<name>A0A0E9WL82_ANGAN</name>